<dbReference type="Pfam" id="PF00196">
    <property type="entry name" value="GerE"/>
    <property type="match status" value="1"/>
</dbReference>
<dbReference type="InterPro" id="IPR000792">
    <property type="entry name" value="Tscrpt_reg_LuxR_C"/>
</dbReference>
<dbReference type="RefSeq" id="WP_311708564.1">
    <property type="nucleotide sequence ID" value="NZ_JAVREL010000032.1"/>
</dbReference>
<dbReference type="Gene3D" id="3.40.50.300">
    <property type="entry name" value="P-loop containing nucleotide triphosphate hydrolases"/>
    <property type="match status" value="1"/>
</dbReference>
<organism evidence="5 6">
    <name type="scientific">Streptomyces litchfieldiae</name>
    <dbReference type="NCBI Taxonomy" id="3075543"/>
    <lineage>
        <taxon>Bacteria</taxon>
        <taxon>Bacillati</taxon>
        <taxon>Actinomycetota</taxon>
        <taxon>Actinomycetes</taxon>
        <taxon>Kitasatosporales</taxon>
        <taxon>Streptomycetaceae</taxon>
        <taxon>Streptomyces</taxon>
    </lineage>
</organism>
<evidence type="ECO:0000259" key="4">
    <source>
        <dbReference type="PROSITE" id="PS50043"/>
    </source>
</evidence>
<evidence type="ECO:0000256" key="2">
    <source>
        <dbReference type="ARBA" id="ARBA00022840"/>
    </source>
</evidence>
<comment type="caution">
    <text evidence="5">The sequence shown here is derived from an EMBL/GenBank/DDBJ whole genome shotgun (WGS) entry which is preliminary data.</text>
</comment>
<keyword evidence="6" id="KW-1185">Reference proteome</keyword>
<evidence type="ECO:0000313" key="6">
    <source>
        <dbReference type="Proteomes" id="UP001183246"/>
    </source>
</evidence>
<dbReference type="InterPro" id="IPR016032">
    <property type="entry name" value="Sig_transdc_resp-reg_C-effctor"/>
</dbReference>
<dbReference type="InterPro" id="IPR036388">
    <property type="entry name" value="WH-like_DNA-bd_sf"/>
</dbReference>
<dbReference type="EMBL" id="JAVREL010000032">
    <property type="protein sequence ID" value="MDT0347444.1"/>
    <property type="molecule type" value="Genomic_DNA"/>
</dbReference>
<feature type="domain" description="HTH luxR-type" evidence="4">
    <location>
        <begin position="863"/>
        <end position="924"/>
    </location>
</feature>
<dbReference type="CDD" id="cd06170">
    <property type="entry name" value="LuxR_C_like"/>
    <property type="match status" value="1"/>
</dbReference>
<protein>
    <submittedName>
        <fullName evidence="5">DUF2791 family P-loop domain-containing protein</fullName>
    </submittedName>
</protein>
<dbReference type="PROSITE" id="PS50043">
    <property type="entry name" value="HTH_LUXR_2"/>
    <property type="match status" value="1"/>
</dbReference>
<evidence type="ECO:0000313" key="5">
    <source>
        <dbReference type="EMBL" id="MDT0347444.1"/>
    </source>
</evidence>
<dbReference type="InterPro" id="IPR027417">
    <property type="entry name" value="P-loop_NTPase"/>
</dbReference>
<gene>
    <name evidence="5" type="ORF">RM590_33465</name>
</gene>
<accession>A0ABU2N2B3</accession>
<dbReference type="Pfam" id="PF13191">
    <property type="entry name" value="AAA_16"/>
    <property type="match status" value="1"/>
</dbReference>
<keyword evidence="2" id="KW-0067">ATP-binding</keyword>
<dbReference type="Gene3D" id="1.10.10.10">
    <property type="entry name" value="Winged helix-like DNA-binding domain superfamily/Winged helix DNA-binding domain"/>
    <property type="match status" value="1"/>
</dbReference>
<dbReference type="PANTHER" id="PTHR16305:SF35">
    <property type="entry name" value="TRANSCRIPTIONAL ACTIVATOR DOMAIN"/>
    <property type="match status" value="1"/>
</dbReference>
<dbReference type="InterPro" id="IPR041664">
    <property type="entry name" value="AAA_16"/>
</dbReference>
<evidence type="ECO:0000256" key="3">
    <source>
        <dbReference type="SAM" id="MobiDB-lite"/>
    </source>
</evidence>
<dbReference type="Proteomes" id="UP001183246">
    <property type="component" value="Unassembled WGS sequence"/>
</dbReference>
<proteinExistence type="predicted"/>
<keyword evidence="1" id="KW-0547">Nucleotide-binding</keyword>
<dbReference type="SUPFAM" id="SSF52540">
    <property type="entry name" value="P-loop containing nucleoside triphosphate hydrolases"/>
    <property type="match status" value="1"/>
</dbReference>
<feature type="region of interest" description="Disordered" evidence="3">
    <location>
        <begin position="924"/>
        <end position="950"/>
    </location>
</feature>
<feature type="compositionally biased region" description="Basic and acidic residues" evidence="3">
    <location>
        <begin position="941"/>
        <end position="950"/>
    </location>
</feature>
<reference evidence="6" key="1">
    <citation type="submission" date="2023-07" db="EMBL/GenBank/DDBJ databases">
        <title>30 novel species of actinomycetes from the DSMZ collection.</title>
        <authorList>
            <person name="Nouioui I."/>
        </authorList>
    </citation>
    <scope>NUCLEOTIDE SEQUENCE [LARGE SCALE GENOMIC DNA]</scope>
    <source>
        <strain evidence="6">DSM 44938</strain>
    </source>
</reference>
<evidence type="ECO:0000256" key="1">
    <source>
        <dbReference type="ARBA" id="ARBA00022741"/>
    </source>
</evidence>
<sequence length="950" mass="101407">MTSHPLPGWRGVPPRAQWRPLLRGRRGECEALDRQLRGIAVGQSSVQVLRGEPGVGKTALLEYVAERAPECRVVRAVGVQSEMELAYAGLHQLCRGMLAGVEGLSGPQRDALRVAFGVKEGGTPDRFAVAVAVLSLLSAAAEAKPLVCLIDDAQWLDRASAQALAFVARRLRAERIAMVFAVREPGPAPELAGLPELVVAGLPDSEARLLLASVIPGRLDERVRDRIVAETRGNPLALLELPRGMTPADLAGGFGLPDAGSLTGRIEQVFVGRVESLPPDSRQLMLIAAAEALGDVPLLWRAARQVGLGPEAAAPAEAAGLVEFGVHVRFRHPLVRSAAYRAASPRERREVHRALADAIDGDTYPDRRAWHRAHATAGLDETVAAELERSAARAQRRGGVAAAAAFLQRAAELTPDPGCRGERALAGAEAKIDAAAPDAASALLAMADLCPLDDYQRARFQRVRAQIAFSLSRGSDALPLLLDAAKGLAGFGTGLARETHLEAFTAAISAGRLGDHHRVRRVAAAALAAPPTQPPDPVTALIRGLATLFTEGFAAAVPPLRTALEAFRRADGEATEANRWLWLACRIASDLWDDRLWDELADRGVRLAREAGALGILPIVASYRAGAHLHAGEFDAASALMEESAAITQTTGTAPLLYSTPMLAAYRGDEARAMPLLDAALHDATTRGQGLALSMLGCARAVLFNGLARYEEAVAAAAPASAEDGLGLYSLVLIELIEGAVRSERRELAAAALERLTERTRVSGTDWALGIEARSRALLTEGPAAEALYEEAVARLADGRAALHLARAQLLYGEWLRRENRRLDARRQLGAAFDLLDGFGARAFAERARRELLATGETARRRGPDTLGLLTPQEAEIARLAGNGLTNPEIAAKLFISPRTVEYHLRKVFPKLNISSRKELRDTWPVSPVLSPGHPTGEGDGSDHRRATPQ</sequence>
<dbReference type="SUPFAM" id="SSF46894">
    <property type="entry name" value="C-terminal effector domain of the bipartite response regulators"/>
    <property type="match status" value="1"/>
</dbReference>
<dbReference type="PRINTS" id="PR00038">
    <property type="entry name" value="HTHLUXR"/>
</dbReference>
<name>A0ABU2N2B3_9ACTN</name>
<dbReference type="SMART" id="SM00421">
    <property type="entry name" value="HTH_LUXR"/>
    <property type="match status" value="1"/>
</dbReference>
<dbReference type="PANTHER" id="PTHR16305">
    <property type="entry name" value="TESTICULAR SOLUBLE ADENYLYL CYCLASE"/>
    <property type="match status" value="1"/>
</dbReference>